<dbReference type="RefSeq" id="WP_381447665.1">
    <property type="nucleotide sequence ID" value="NZ_JBHSNP010000029.1"/>
</dbReference>
<sequence length="338" mass="38561">MRRLLLGIVCVAGILGGCTDRSNSDQSNTDQTKEINELKKRIEQISSEKEALVNTIEEEREALELAMNQQVNNDYSMIVAKDIEKYPKTLYKSTTLDLDGDGEDEIIELYVNAGKMENGLFAWDDGQSWLLVVKDGEKTYPLFDEFVQNGSIEFSTGRFNKKPGIVMIMSSHSDRKVQKFTYDENENGYQKETFYKKENTNNVDNEPASYAFFNDAFELMDLAFATKTLSVLEAGEETHKEEDERRLIIEPILADVYNARGLLEMVAELNPELNVSLDGAIDLLNKMIKIPPTVEQMDQLRAIHDVFKSIETDELISKGENQIHPDVQEKLQRIHFIP</sequence>
<evidence type="ECO:0000313" key="3">
    <source>
        <dbReference type="Proteomes" id="UP001596071"/>
    </source>
</evidence>
<keyword evidence="3" id="KW-1185">Reference proteome</keyword>
<reference evidence="3" key="1">
    <citation type="journal article" date="2019" name="Int. J. Syst. Evol. Microbiol.">
        <title>The Global Catalogue of Microorganisms (GCM) 10K type strain sequencing project: providing services to taxonomists for standard genome sequencing and annotation.</title>
        <authorList>
            <consortium name="The Broad Institute Genomics Platform"/>
            <consortium name="The Broad Institute Genome Sequencing Center for Infectious Disease"/>
            <person name="Wu L."/>
            <person name="Ma J."/>
        </authorList>
    </citation>
    <scope>NUCLEOTIDE SEQUENCE [LARGE SCALE GENOMIC DNA]</scope>
    <source>
        <strain evidence="3">KACC 11299</strain>
    </source>
</reference>
<evidence type="ECO:0000313" key="2">
    <source>
        <dbReference type="EMBL" id="MFC5605125.1"/>
    </source>
</evidence>
<comment type="caution">
    <text evidence="2">The sequence shown here is derived from an EMBL/GenBank/DDBJ whole genome shotgun (WGS) entry which is preliminary data.</text>
</comment>
<dbReference type="PROSITE" id="PS51257">
    <property type="entry name" value="PROKAR_LIPOPROTEIN"/>
    <property type="match status" value="1"/>
</dbReference>
<keyword evidence="1" id="KW-0175">Coiled coil</keyword>
<feature type="coiled-coil region" evidence="1">
    <location>
        <begin position="28"/>
        <end position="73"/>
    </location>
</feature>
<organism evidence="2 3">
    <name type="scientific">Sporosarcina koreensis</name>
    <dbReference type="NCBI Taxonomy" id="334735"/>
    <lineage>
        <taxon>Bacteria</taxon>
        <taxon>Bacillati</taxon>
        <taxon>Bacillota</taxon>
        <taxon>Bacilli</taxon>
        <taxon>Bacillales</taxon>
        <taxon>Caryophanaceae</taxon>
        <taxon>Sporosarcina</taxon>
    </lineage>
</organism>
<proteinExistence type="predicted"/>
<dbReference type="Proteomes" id="UP001596071">
    <property type="component" value="Unassembled WGS sequence"/>
</dbReference>
<evidence type="ECO:0000256" key="1">
    <source>
        <dbReference type="SAM" id="Coils"/>
    </source>
</evidence>
<evidence type="ECO:0008006" key="4">
    <source>
        <dbReference type="Google" id="ProtNLM"/>
    </source>
</evidence>
<gene>
    <name evidence="2" type="ORF">ACFPTP_17940</name>
</gene>
<accession>A0ABW0U327</accession>
<name>A0ABW0U327_9BACL</name>
<dbReference type="EMBL" id="JBHSNP010000029">
    <property type="protein sequence ID" value="MFC5605125.1"/>
    <property type="molecule type" value="Genomic_DNA"/>
</dbReference>
<protein>
    <recommendedName>
        <fullName evidence="4">Lipoprotein</fullName>
    </recommendedName>
</protein>